<proteinExistence type="predicted"/>
<dbReference type="RefSeq" id="WP_089023574.1">
    <property type="nucleotide sequence ID" value="NZ_NIQC01000013.1"/>
</dbReference>
<dbReference type="EMBL" id="NIQC01000013">
    <property type="protein sequence ID" value="OWZ83680.1"/>
    <property type="molecule type" value="Genomic_DNA"/>
</dbReference>
<dbReference type="Proteomes" id="UP000214588">
    <property type="component" value="Unassembled WGS sequence"/>
</dbReference>
<sequence length="62" mass="7437">MEVITKQIAEGKFRIEEIATDKILNFFIKILFMNQTKAGNKILKYLQERKTEIEEVLFFKVR</sequence>
<dbReference type="AlphaFoldDB" id="A0A226BZY6"/>
<evidence type="ECO:0000313" key="1">
    <source>
        <dbReference type="EMBL" id="OWZ83680.1"/>
    </source>
</evidence>
<evidence type="ECO:0000313" key="2">
    <source>
        <dbReference type="Proteomes" id="UP000214588"/>
    </source>
</evidence>
<keyword evidence="2" id="KW-1185">Reference proteome</keyword>
<name>A0A226BZY6_9FIRM</name>
<comment type="caution">
    <text evidence="1">The sequence shown here is derived from an EMBL/GenBank/DDBJ whole genome shotgun (WGS) entry which is preliminary data.</text>
</comment>
<accession>A0A226BZY6</accession>
<protein>
    <submittedName>
        <fullName evidence="1">Uncharacterized protein</fullName>
    </submittedName>
</protein>
<gene>
    <name evidence="1" type="ORF">CDO51_06935</name>
</gene>
<organism evidence="1 2">
    <name type="scientific">Natranaerobius trueperi</name>
    <dbReference type="NCBI Taxonomy" id="759412"/>
    <lineage>
        <taxon>Bacteria</taxon>
        <taxon>Bacillati</taxon>
        <taxon>Bacillota</taxon>
        <taxon>Clostridia</taxon>
        <taxon>Natranaerobiales</taxon>
        <taxon>Natranaerobiaceae</taxon>
        <taxon>Natranaerobius</taxon>
    </lineage>
</organism>
<reference evidence="1 2" key="1">
    <citation type="submission" date="2017-06" db="EMBL/GenBank/DDBJ databases">
        <title>Draft Genome Sequence of Natranaerobius trueperi halophilic, alkalithermophilic bacteria from soda lakes.</title>
        <authorList>
            <person name="Zhao B."/>
        </authorList>
    </citation>
    <scope>NUCLEOTIDE SEQUENCE [LARGE SCALE GENOMIC DNA]</scope>
    <source>
        <strain evidence="1 2">DSM 18760</strain>
    </source>
</reference>